<dbReference type="Proteomes" id="UP000464374">
    <property type="component" value="Chromosome"/>
</dbReference>
<organism evidence="13 14">
    <name type="scientific">Treponema vincentii</name>
    <dbReference type="NCBI Taxonomy" id="69710"/>
    <lineage>
        <taxon>Bacteria</taxon>
        <taxon>Pseudomonadati</taxon>
        <taxon>Spirochaetota</taxon>
        <taxon>Spirochaetia</taxon>
        <taxon>Spirochaetales</taxon>
        <taxon>Treponemataceae</taxon>
        <taxon>Treponema</taxon>
    </lineage>
</organism>
<keyword evidence="5 9" id="KW-0067">ATP-binding</keyword>
<dbReference type="PIRSF" id="PIRSF037677">
    <property type="entry name" value="DNA_mis_repair_Msh6"/>
    <property type="match status" value="1"/>
</dbReference>
<feature type="coiled-coil region" evidence="11">
    <location>
        <begin position="441"/>
        <end position="471"/>
    </location>
</feature>
<evidence type="ECO:0000313" key="14">
    <source>
        <dbReference type="Proteomes" id="UP000464374"/>
    </source>
</evidence>
<dbReference type="Pfam" id="PF05188">
    <property type="entry name" value="MutS_II"/>
    <property type="match status" value="1"/>
</dbReference>
<dbReference type="InterPro" id="IPR016151">
    <property type="entry name" value="DNA_mismatch_repair_MutS_N"/>
</dbReference>
<dbReference type="GO" id="GO:0005524">
    <property type="term" value="F:ATP binding"/>
    <property type="evidence" value="ECO:0007669"/>
    <property type="project" value="UniProtKB-UniRule"/>
</dbReference>
<gene>
    <name evidence="9 13" type="primary">mutS</name>
    <name evidence="13" type="ORF">GWP43_10390</name>
</gene>
<dbReference type="Pfam" id="PF05192">
    <property type="entry name" value="MutS_III"/>
    <property type="match status" value="1"/>
</dbReference>
<dbReference type="GO" id="GO:0005829">
    <property type="term" value="C:cytosol"/>
    <property type="evidence" value="ECO:0007669"/>
    <property type="project" value="TreeGrafter"/>
</dbReference>
<reference evidence="13 14" key="1">
    <citation type="submission" date="2020-01" db="EMBL/GenBank/DDBJ databases">
        <title>Complete genome sequence of a human oral phylogroup 1 Treponema sp. strain ATCC 700766, originally isolated from periodontitis dental plaque.</title>
        <authorList>
            <person name="Chan Y."/>
            <person name="Huo Y.-B."/>
            <person name="Yu X.-L."/>
            <person name="Zeng H."/>
            <person name="Leung W.-K."/>
            <person name="Watt R.M."/>
        </authorList>
    </citation>
    <scope>NUCLEOTIDE SEQUENCE [LARGE SCALE GENOMIC DNA]</scope>
    <source>
        <strain evidence="13 14">OMZ 804</strain>
    </source>
</reference>
<dbReference type="Pfam" id="PF00488">
    <property type="entry name" value="MutS_V"/>
    <property type="match status" value="1"/>
</dbReference>
<comment type="similarity">
    <text evidence="1 9 10">Belongs to the DNA mismatch repair MutS family.</text>
</comment>
<keyword evidence="7 9" id="KW-0234">DNA repair</keyword>
<dbReference type="SUPFAM" id="SSF53150">
    <property type="entry name" value="DNA repair protein MutS, domain II"/>
    <property type="match status" value="1"/>
</dbReference>
<proteinExistence type="inferred from homology"/>
<evidence type="ECO:0000256" key="9">
    <source>
        <dbReference type="HAMAP-Rule" id="MF_00096"/>
    </source>
</evidence>
<dbReference type="InterPro" id="IPR045076">
    <property type="entry name" value="MutS"/>
</dbReference>
<dbReference type="SUPFAM" id="SSF48334">
    <property type="entry name" value="DNA repair protein MutS, domain III"/>
    <property type="match status" value="1"/>
</dbReference>
<evidence type="ECO:0000256" key="11">
    <source>
        <dbReference type="SAM" id="Coils"/>
    </source>
</evidence>
<name>A0A6P1Y3V8_9SPIR</name>
<evidence type="ECO:0000256" key="4">
    <source>
        <dbReference type="ARBA" id="ARBA00022763"/>
    </source>
</evidence>
<dbReference type="KEGG" id="trz:GWP43_10390"/>
<dbReference type="InterPro" id="IPR017261">
    <property type="entry name" value="DNA_mismatch_repair_MutS/MSH"/>
</dbReference>
<dbReference type="InterPro" id="IPR007696">
    <property type="entry name" value="DNA_mismatch_repair_MutS_core"/>
</dbReference>
<protein>
    <recommendedName>
        <fullName evidence="2 9">DNA mismatch repair protein MutS</fullName>
    </recommendedName>
</protein>
<keyword evidence="11" id="KW-0175">Coiled coil</keyword>
<dbReference type="GO" id="GO:0006298">
    <property type="term" value="P:mismatch repair"/>
    <property type="evidence" value="ECO:0007669"/>
    <property type="project" value="UniProtKB-UniRule"/>
</dbReference>
<dbReference type="NCBIfam" id="NF003810">
    <property type="entry name" value="PRK05399.1"/>
    <property type="match status" value="1"/>
</dbReference>
<dbReference type="HAMAP" id="MF_00096">
    <property type="entry name" value="MutS"/>
    <property type="match status" value="1"/>
</dbReference>
<sequence length="881" mass="98143">MTKPASITPMMQQYLSIKAQYRDAVLFFRLGDFYEMFNDDAIEVSKLLNLTLTQRTGSPMCGIPYHASRIYIARLLRAGKKIAICEQVSDVVPGELTERKIVEVITPGTATGEDFLEQGQNNYLAAVYCTPKEITCGTVTDVFIGFAYLDVSTGEFFATSFPRADFAEQFKKELGRVQPREILIQISLADSVPALKTLCGEYPQMLQNLYPDWHFSASSAEKRLCACFGTENLKSFSLTSASPELPPAGLLLQYLDQTTGAALPHITGIKVYRDSDFVMMDDATRKNLELLQNLHDNTDSFTLFETVNYTKTAMGTRLLRHWLYHPLRTAAEINARLDKTALLFRNEKALAAVRSILAAVLDIHRLTGRVAMQRAHGKDLLGIKQSLKACIELARLSKSNSLFFLQLPQKLSDDMERIYTLLDNSIAEDCPIVLAEGGLIKQGWSKKLDELRDTRDNANKLLENYLEKEREKSGIKNLKIKYNRLSGYFLEVTRGSLKTAEIPQHFIKRRSLTTADRFTTEALSKLETKLNDVGENIIACEKELFFAVHTEVYNRIELLHLLAKEIAELDVLQSFAYTAALHAWVKPEFSADGLLDIRDGRHPVVENHLPTGEFVPNSIRLSSSSVSDIPSFALITGPNMAGKSTFLRQTALITLLAQIGSFVPAEKALLTPVDCIFCRVGASDNLARGESTFLVEMTETAYILRNASVNSLVIMDEIGRGTSTGDGFSIARAVSEYLLHTIGAKTLFATHYHELAQLTHPRLQKLCLDVLETEGKIVFLKKVIEGVAAHSYGVHVAELAGLPETVIRRATELLNAQVPGTTILTDFTVPEKQKTSPEKNLFSDEEMVINEILSTNADEITPLQALQMIARWKKTLFAGCS</sequence>
<evidence type="ECO:0000256" key="10">
    <source>
        <dbReference type="RuleBase" id="RU003756"/>
    </source>
</evidence>
<feature type="binding site" evidence="9">
    <location>
        <begin position="637"/>
        <end position="644"/>
    </location>
    <ligand>
        <name>ATP</name>
        <dbReference type="ChEBI" id="CHEBI:30616"/>
    </ligand>
</feature>
<dbReference type="GO" id="GO:0030983">
    <property type="term" value="F:mismatched DNA binding"/>
    <property type="evidence" value="ECO:0007669"/>
    <property type="project" value="InterPro"/>
</dbReference>
<dbReference type="RefSeq" id="WP_162664090.1">
    <property type="nucleotide sequence ID" value="NZ_CP048020.1"/>
</dbReference>
<dbReference type="NCBIfam" id="TIGR01070">
    <property type="entry name" value="mutS1"/>
    <property type="match status" value="1"/>
</dbReference>
<dbReference type="InterPro" id="IPR005748">
    <property type="entry name" value="DNA_mismatch_repair_MutS"/>
</dbReference>
<evidence type="ECO:0000256" key="8">
    <source>
        <dbReference type="ARBA" id="ARBA00024647"/>
    </source>
</evidence>
<evidence type="ECO:0000256" key="1">
    <source>
        <dbReference type="ARBA" id="ARBA00006271"/>
    </source>
</evidence>
<dbReference type="Gene3D" id="3.30.420.110">
    <property type="entry name" value="MutS, connector domain"/>
    <property type="match status" value="1"/>
</dbReference>
<evidence type="ECO:0000259" key="12">
    <source>
        <dbReference type="PROSITE" id="PS00486"/>
    </source>
</evidence>
<dbReference type="PANTHER" id="PTHR11361">
    <property type="entry name" value="DNA MISMATCH REPAIR PROTEIN MUTS FAMILY MEMBER"/>
    <property type="match status" value="1"/>
</dbReference>
<dbReference type="PANTHER" id="PTHR11361:SF34">
    <property type="entry name" value="DNA MISMATCH REPAIR PROTEIN MSH1, MITOCHONDRIAL"/>
    <property type="match status" value="1"/>
</dbReference>
<keyword evidence="3 9" id="KW-0547">Nucleotide-binding</keyword>
<dbReference type="InterPro" id="IPR036187">
    <property type="entry name" value="DNA_mismatch_repair_MutS_sf"/>
</dbReference>
<dbReference type="InterPro" id="IPR007861">
    <property type="entry name" value="DNA_mismatch_repair_MutS_clamp"/>
</dbReference>
<dbReference type="SMART" id="SM00534">
    <property type="entry name" value="MUTSac"/>
    <property type="match status" value="1"/>
</dbReference>
<dbReference type="InterPro" id="IPR036678">
    <property type="entry name" value="MutS_con_dom_sf"/>
</dbReference>
<dbReference type="GO" id="GO:0003684">
    <property type="term" value="F:damaged DNA binding"/>
    <property type="evidence" value="ECO:0007669"/>
    <property type="project" value="UniProtKB-UniRule"/>
</dbReference>
<dbReference type="AlphaFoldDB" id="A0A6P1Y3V8"/>
<dbReference type="PROSITE" id="PS00486">
    <property type="entry name" value="DNA_MISMATCH_REPAIR_2"/>
    <property type="match status" value="1"/>
</dbReference>
<dbReference type="InterPro" id="IPR007860">
    <property type="entry name" value="DNA_mmatch_repair_MutS_con_dom"/>
</dbReference>
<keyword evidence="4 9" id="KW-0227">DNA damage</keyword>
<dbReference type="SUPFAM" id="SSF52540">
    <property type="entry name" value="P-loop containing nucleoside triphosphate hydrolases"/>
    <property type="match status" value="1"/>
</dbReference>
<dbReference type="SMART" id="SM00533">
    <property type="entry name" value="MUTSd"/>
    <property type="match status" value="1"/>
</dbReference>
<dbReference type="Gene3D" id="3.40.1170.10">
    <property type="entry name" value="DNA repair protein MutS, domain I"/>
    <property type="match status" value="1"/>
</dbReference>
<dbReference type="InterPro" id="IPR000432">
    <property type="entry name" value="DNA_mismatch_repair_MutS_C"/>
</dbReference>
<evidence type="ECO:0000256" key="7">
    <source>
        <dbReference type="ARBA" id="ARBA00023204"/>
    </source>
</evidence>
<comment type="function">
    <text evidence="8 9">This protein is involved in the repair of mismatches in DNA. It is possible that it carries out the mismatch recognition step. This protein has a weak ATPase activity.</text>
</comment>
<dbReference type="InterPro" id="IPR007695">
    <property type="entry name" value="DNA_mismatch_repair_MutS-lik_N"/>
</dbReference>
<dbReference type="InterPro" id="IPR027417">
    <property type="entry name" value="P-loop_NTPase"/>
</dbReference>
<dbReference type="Gene3D" id="1.10.1420.10">
    <property type="match status" value="2"/>
</dbReference>
<keyword evidence="6 9" id="KW-0238">DNA-binding</keyword>
<dbReference type="Gene3D" id="3.40.50.300">
    <property type="entry name" value="P-loop containing nucleotide triphosphate hydrolases"/>
    <property type="match status" value="1"/>
</dbReference>
<evidence type="ECO:0000313" key="13">
    <source>
        <dbReference type="EMBL" id="QHX43783.1"/>
    </source>
</evidence>
<evidence type="ECO:0000256" key="3">
    <source>
        <dbReference type="ARBA" id="ARBA00022741"/>
    </source>
</evidence>
<evidence type="ECO:0000256" key="2">
    <source>
        <dbReference type="ARBA" id="ARBA00021982"/>
    </source>
</evidence>
<feature type="domain" description="DNA mismatch repair proteins mutS family" evidence="12">
    <location>
        <begin position="711"/>
        <end position="727"/>
    </location>
</feature>
<dbReference type="EMBL" id="CP048020">
    <property type="protein sequence ID" value="QHX43783.1"/>
    <property type="molecule type" value="Genomic_DNA"/>
</dbReference>
<accession>A0A6P1Y3V8</accession>
<dbReference type="Pfam" id="PF01624">
    <property type="entry name" value="MutS_I"/>
    <property type="match status" value="1"/>
</dbReference>
<evidence type="ECO:0000256" key="5">
    <source>
        <dbReference type="ARBA" id="ARBA00022840"/>
    </source>
</evidence>
<dbReference type="SUPFAM" id="SSF55271">
    <property type="entry name" value="DNA repair protein MutS, domain I"/>
    <property type="match status" value="1"/>
</dbReference>
<dbReference type="GO" id="GO:0140664">
    <property type="term" value="F:ATP-dependent DNA damage sensor activity"/>
    <property type="evidence" value="ECO:0007669"/>
    <property type="project" value="InterPro"/>
</dbReference>
<evidence type="ECO:0000256" key="6">
    <source>
        <dbReference type="ARBA" id="ARBA00023125"/>
    </source>
</evidence>
<dbReference type="Pfam" id="PF05190">
    <property type="entry name" value="MutS_IV"/>
    <property type="match status" value="1"/>
</dbReference>